<dbReference type="Gene3D" id="2.40.30.10">
    <property type="entry name" value="Translation factors"/>
    <property type="match status" value="1"/>
</dbReference>
<keyword evidence="4" id="KW-1185">Reference proteome</keyword>
<dbReference type="PANTHER" id="PTHR30157:SF0">
    <property type="entry name" value="NADPH-DEPENDENT FERRIC-CHELATE REDUCTASE"/>
    <property type="match status" value="1"/>
</dbReference>
<sequence length="337" mass="37295">MLSAFVSHLEDDHDLEFTKRKDGTHFIHRDEFCISFRVQSDGLQVAIGAPSESALLFFKDEVARHVEELDAEAASKMRWSGEASREGDLPPNFRILEVVKSQRIFQNMQRITLHMPDLAKRKEAGFHLKLMLPSRPGRKPLWPSMAANGAPIWPRGDDALHARYMTIMATRPSVEEIDIDVVCHGEGMISLWAQTARPGDEIGAMGPAGMSGLPVASRYLLVADMTGLSSVARILRCLPLDATGHVVVAAPDDCDISTYLPMTTLDIHRLLPDAFQAEALEMMEQITEGTQPEQAWFAGEFDGAQAARKLFRGKCGLGKGTQLAVAYWRRDHPGFSA</sequence>
<accession>A0A7S9QDS6</accession>
<dbReference type="InterPro" id="IPR007037">
    <property type="entry name" value="SIP_rossman_dom"/>
</dbReference>
<dbReference type="AlphaFoldDB" id="A0A7S9QDS6"/>
<dbReference type="InterPro" id="IPR017927">
    <property type="entry name" value="FAD-bd_FR_type"/>
</dbReference>
<proteinExistence type="inferred from homology"/>
<dbReference type="CDD" id="cd06193">
    <property type="entry name" value="siderophore_interacting"/>
    <property type="match status" value="1"/>
</dbReference>
<dbReference type="Gene3D" id="3.40.50.80">
    <property type="entry name" value="Nucleotide-binding domain of ferredoxin-NADP reductase (FNR) module"/>
    <property type="match status" value="1"/>
</dbReference>
<name>A0A7S9QDS6_9RHOB</name>
<dbReference type="InterPro" id="IPR039261">
    <property type="entry name" value="FNR_nucleotide-bd"/>
</dbReference>
<dbReference type="GO" id="GO:0016491">
    <property type="term" value="F:oxidoreductase activity"/>
    <property type="evidence" value="ECO:0007669"/>
    <property type="project" value="InterPro"/>
</dbReference>
<evidence type="ECO:0000256" key="1">
    <source>
        <dbReference type="ARBA" id="ARBA00035644"/>
    </source>
</evidence>
<dbReference type="InterPro" id="IPR013113">
    <property type="entry name" value="SIP_FAD-bd"/>
</dbReference>
<dbReference type="InterPro" id="IPR039374">
    <property type="entry name" value="SIP_fam"/>
</dbReference>
<organism evidence="3 4">
    <name type="scientific">Pontivivens ytuae</name>
    <dbReference type="NCBI Taxonomy" id="2789856"/>
    <lineage>
        <taxon>Bacteria</taxon>
        <taxon>Pseudomonadati</taxon>
        <taxon>Pseudomonadota</taxon>
        <taxon>Alphaproteobacteria</taxon>
        <taxon>Rhodobacterales</taxon>
        <taxon>Paracoccaceae</taxon>
        <taxon>Pontivivens</taxon>
    </lineage>
</organism>
<protein>
    <submittedName>
        <fullName evidence="3">Siderophore-interacting protein</fullName>
    </submittedName>
</protein>
<comment type="similarity">
    <text evidence="1">Belongs to the SIP oxidoreductase family.</text>
</comment>
<dbReference type="Pfam" id="PF08021">
    <property type="entry name" value="FAD_binding_9"/>
    <property type="match status" value="1"/>
</dbReference>
<feature type="domain" description="FAD-binding FR-type" evidence="2">
    <location>
        <begin position="91"/>
        <end position="214"/>
    </location>
</feature>
<dbReference type="Proteomes" id="UP000594800">
    <property type="component" value="Chromosome"/>
</dbReference>
<dbReference type="SUPFAM" id="SSF63380">
    <property type="entry name" value="Riboflavin synthase domain-like"/>
    <property type="match status" value="1"/>
</dbReference>
<dbReference type="Pfam" id="PF04954">
    <property type="entry name" value="SIP"/>
    <property type="match status" value="1"/>
</dbReference>
<dbReference type="RefSeq" id="WP_196104855.1">
    <property type="nucleotide sequence ID" value="NZ_CP064942.1"/>
</dbReference>
<evidence type="ECO:0000313" key="4">
    <source>
        <dbReference type="Proteomes" id="UP000594800"/>
    </source>
</evidence>
<reference evidence="3 4" key="1">
    <citation type="submission" date="2020-11" db="EMBL/GenBank/DDBJ databases">
        <title>Description of Pontivivens ytuae sp. nov. isolated from deep sea sediment of Mariana Trench.</title>
        <authorList>
            <person name="Wang Z."/>
            <person name="Sun Q.-L."/>
            <person name="Xu X.-D."/>
            <person name="Tang Y.-Z."/>
            <person name="Zhang J."/>
        </authorList>
    </citation>
    <scope>NUCLEOTIDE SEQUENCE [LARGE SCALE GENOMIC DNA]</scope>
    <source>
        <strain evidence="3 4">MT2928</strain>
    </source>
</reference>
<gene>
    <name evidence="3" type="ORF">I0K15_07630</name>
</gene>
<dbReference type="PANTHER" id="PTHR30157">
    <property type="entry name" value="FERRIC REDUCTASE, NADPH-DEPENDENT"/>
    <property type="match status" value="1"/>
</dbReference>
<dbReference type="InterPro" id="IPR017938">
    <property type="entry name" value="Riboflavin_synthase-like_b-brl"/>
</dbReference>
<dbReference type="PROSITE" id="PS51384">
    <property type="entry name" value="FAD_FR"/>
    <property type="match status" value="1"/>
</dbReference>
<dbReference type="EMBL" id="CP064942">
    <property type="protein sequence ID" value="QPH55593.1"/>
    <property type="molecule type" value="Genomic_DNA"/>
</dbReference>
<dbReference type="KEGG" id="poz:I0K15_07630"/>
<evidence type="ECO:0000259" key="2">
    <source>
        <dbReference type="PROSITE" id="PS51384"/>
    </source>
</evidence>
<evidence type="ECO:0000313" key="3">
    <source>
        <dbReference type="EMBL" id="QPH55593.1"/>
    </source>
</evidence>